<organism evidence="3 5">
    <name type="scientific">Flexistipes sinusarabici</name>
    <dbReference type="NCBI Taxonomy" id="2352"/>
    <lineage>
        <taxon>Bacteria</taxon>
        <taxon>Pseudomonadati</taxon>
        <taxon>Deferribacterota</taxon>
        <taxon>Deferribacteres</taxon>
        <taxon>Deferribacterales</taxon>
        <taxon>Flexistipitaceae</taxon>
        <taxon>Flexistipes</taxon>
    </lineage>
</organism>
<dbReference type="EMBL" id="DPPF01000234">
    <property type="protein sequence ID" value="HCW94201.1"/>
    <property type="molecule type" value="Genomic_DNA"/>
</dbReference>
<feature type="domain" description="Phosphatidic acid phosphatase type 2/haloperoxidase" evidence="2">
    <location>
        <begin position="75"/>
        <end position="188"/>
    </location>
</feature>
<reference evidence="4 6" key="2">
    <citation type="submission" date="2019-08" db="EMBL/GenBank/DDBJ databases">
        <title>Genomic characterization of a novel candidate phylum (ARYD3) from a high temperature, high salinity tertiary oil reservoir in north central Oklahoma, USA.</title>
        <authorList>
            <person name="Youssef N.H."/>
            <person name="Yadav A."/>
            <person name="Elshahed M.S."/>
        </authorList>
    </citation>
    <scope>NUCLEOTIDE SEQUENCE [LARGE SCALE GENOMIC DNA]</scope>
    <source>
        <strain evidence="4">ARYD1</strain>
    </source>
</reference>
<evidence type="ECO:0000313" key="6">
    <source>
        <dbReference type="Proteomes" id="UP000323337"/>
    </source>
</evidence>
<keyword evidence="1" id="KW-0472">Membrane</keyword>
<dbReference type="CDD" id="cd01610">
    <property type="entry name" value="PAP2_like"/>
    <property type="match status" value="1"/>
</dbReference>
<dbReference type="EMBL" id="VSIV01000095">
    <property type="protein sequence ID" value="TYB33853.1"/>
    <property type="molecule type" value="Genomic_DNA"/>
</dbReference>
<evidence type="ECO:0000313" key="4">
    <source>
        <dbReference type="EMBL" id="TYB33853.1"/>
    </source>
</evidence>
<reference evidence="3 5" key="1">
    <citation type="journal article" date="2018" name="Nat. Biotechnol.">
        <title>A standardized bacterial taxonomy based on genome phylogeny substantially revises the tree of life.</title>
        <authorList>
            <person name="Parks D.H."/>
            <person name="Chuvochina M."/>
            <person name="Waite D.W."/>
            <person name="Rinke C."/>
            <person name="Skarshewski A."/>
            <person name="Chaumeil P.A."/>
            <person name="Hugenholtz P."/>
        </authorList>
    </citation>
    <scope>NUCLEOTIDE SEQUENCE [LARGE SCALE GENOMIC DNA]</scope>
    <source>
        <strain evidence="3">UBA8672</strain>
    </source>
</reference>
<dbReference type="Proteomes" id="UP000262325">
    <property type="component" value="Unassembled WGS sequence"/>
</dbReference>
<dbReference type="SUPFAM" id="SSF48317">
    <property type="entry name" value="Acid phosphatase/Vanadium-dependent haloperoxidase"/>
    <property type="match status" value="1"/>
</dbReference>
<proteinExistence type="predicted"/>
<dbReference type="InterPro" id="IPR036938">
    <property type="entry name" value="PAP2/HPO_sf"/>
</dbReference>
<dbReference type="Proteomes" id="UP000323337">
    <property type="component" value="Unassembled WGS sequence"/>
</dbReference>
<feature type="transmembrane region" description="Helical" evidence="1">
    <location>
        <begin position="130"/>
        <end position="161"/>
    </location>
</feature>
<comment type="caution">
    <text evidence="3">The sequence shown here is derived from an EMBL/GenBank/DDBJ whole genome shotgun (WGS) entry which is preliminary data.</text>
</comment>
<evidence type="ECO:0000256" key="1">
    <source>
        <dbReference type="SAM" id="Phobius"/>
    </source>
</evidence>
<dbReference type="SMART" id="SM00014">
    <property type="entry name" value="acidPPc"/>
    <property type="match status" value="1"/>
</dbReference>
<evidence type="ECO:0000259" key="2">
    <source>
        <dbReference type="SMART" id="SM00014"/>
    </source>
</evidence>
<protein>
    <submittedName>
        <fullName evidence="4">Phosphatase PAP2 family protein</fullName>
    </submittedName>
</protein>
<gene>
    <name evidence="3" type="ORF">DHM44_11035</name>
    <name evidence="4" type="ORF">FXF49_04180</name>
</gene>
<name>A0A3D5QED7_FLESI</name>
<feature type="transmembrane region" description="Helical" evidence="1">
    <location>
        <begin position="173"/>
        <end position="195"/>
    </location>
</feature>
<keyword evidence="1" id="KW-0812">Transmembrane</keyword>
<feature type="transmembrane region" description="Helical" evidence="1">
    <location>
        <begin position="47"/>
        <end position="70"/>
    </location>
</feature>
<accession>A0A3D5QED7</accession>
<dbReference type="InterPro" id="IPR000326">
    <property type="entry name" value="PAP2/HPO"/>
</dbReference>
<dbReference type="PANTHER" id="PTHR14969:SF13">
    <property type="entry name" value="AT30094P"/>
    <property type="match status" value="1"/>
</dbReference>
<evidence type="ECO:0000313" key="5">
    <source>
        <dbReference type="Proteomes" id="UP000262325"/>
    </source>
</evidence>
<evidence type="ECO:0000313" key="3">
    <source>
        <dbReference type="EMBL" id="HCW94201.1"/>
    </source>
</evidence>
<feature type="transmembrane region" description="Helical" evidence="1">
    <location>
        <begin position="6"/>
        <end position="26"/>
    </location>
</feature>
<dbReference type="PANTHER" id="PTHR14969">
    <property type="entry name" value="SPHINGOSINE-1-PHOSPHATE PHOSPHOHYDROLASE"/>
    <property type="match status" value="1"/>
</dbReference>
<keyword evidence="1" id="KW-1133">Transmembrane helix</keyword>
<dbReference type="Pfam" id="PF01569">
    <property type="entry name" value="PAP2"/>
    <property type="match status" value="1"/>
</dbReference>
<dbReference type="AlphaFoldDB" id="A0A3D5QED7"/>
<sequence>MNMAAGLIIITVGLAGGLLYKVDYVYGIDKKLFLKINQSKKLEKADFLFQMFYPLGTKWWFTAVILLFAFAVPSKGVFLMASAIVMSLTERLVKIYIKRPRPFLSLTDVLIRQRKRPSDGSFPSGDACRIWFLAVAALFVSHFNFLVASSAFILALIVSLGRLRLGVHYFSDVWAGSMLGAGFAAGCFLSCQTYINTI</sequence>
<dbReference type="Gene3D" id="1.20.144.10">
    <property type="entry name" value="Phosphatidic acid phosphatase type 2/haloperoxidase"/>
    <property type="match status" value="1"/>
</dbReference>